<evidence type="ECO:0008006" key="3">
    <source>
        <dbReference type="Google" id="ProtNLM"/>
    </source>
</evidence>
<comment type="caution">
    <text evidence="1">The sequence shown here is derived from an EMBL/GenBank/DDBJ whole genome shotgun (WGS) entry which is preliminary data.</text>
</comment>
<name>A0ABN8LXL2_9CNID</name>
<sequence>PSEPHKPSTYLVENSFEESLQWQSRELLFRSFLRSIHRSPRVEAQAQAFSAIATPSECSPVSLCTSDHKSDSEEELIYENVEPRENCPSREGISEDSIEELHNSFVDSSSESGQLSLAPVYAEMEDQVNQLGRAVEQMQASVNSQGRSVSVKLLVTFPVFRRDECEDAHEFIRNYNRAGRLNGWDDNNLALGLPLYLKGHANGWFKTLPMADEMSFEELSEQLITHFASGASEWRAREKESVADYSCSLRTHCARINLPRSEWTHYFVQGLLPEICKYVILQKT</sequence>
<reference evidence="1 2" key="1">
    <citation type="submission" date="2022-05" db="EMBL/GenBank/DDBJ databases">
        <authorList>
            <consortium name="Genoscope - CEA"/>
            <person name="William W."/>
        </authorList>
    </citation>
    <scope>NUCLEOTIDE SEQUENCE [LARGE SCALE GENOMIC DNA]</scope>
</reference>
<organism evidence="1 2">
    <name type="scientific">Porites evermanni</name>
    <dbReference type="NCBI Taxonomy" id="104178"/>
    <lineage>
        <taxon>Eukaryota</taxon>
        <taxon>Metazoa</taxon>
        <taxon>Cnidaria</taxon>
        <taxon>Anthozoa</taxon>
        <taxon>Hexacorallia</taxon>
        <taxon>Scleractinia</taxon>
        <taxon>Fungiina</taxon>
        <taxon>Poritidae</taxon>
        <taxon>Porites</taxon>
    </lineage>
</organism>
<keyword evidence="2" id="KW-1185">Reference proteome</keyword>
<evidence type="ECO:0000313" key="1">
    <source>
        <dbReference type="EMBL" id="CAH3020707.1"/>
    </source>
</evidence>
<dbReference type="Proteomes" id="UP001159427">
    <property type="component" value="Unassembled WGS sequence"/>
</dbReference>
<feature type="non-terminal residue" evidence="1">
    <location>
        <position position="1"/>
    </location>
</feature>
<proteinExistence type="predicted"/>
<dbReference type="PANTHER" id="PTHR33194">
    <property type="entry name" value="ZINC KNUCKLE DOMAINCONTAINING PROTEIN"/>
    <property type="match status" value="1"/>
</dbReference>
<dbReference type="PANTHER" id="PTHR33194:SF4">
    <property type="entry name" value="CCHC-TYPE DOMAIN-CONTAINING PROTEIN"/>
    <property type="match status" value="1"/>
</dbReference>
<dbReference type="EMBL" id="CALNXI010000157">
    <property type="protein sequence ID" value="CAH3020707.1"/>
    <property type="molecule type" value="Genomic_DNA"/>
</dbReference>
<evidence type="ECO:0000313" key="2">
    <source>
        <dbReference type="Proteomes" id="UP001159427"/>
    </source>
</evidence>
<protein>
    <recommendedName>
        <fullName evidence="3">Retrotransposon gag domain-containing protein</fullName>
    </recommendedName>
</protein>
<gene>
    <name evidence="1" type="ORF">PEVE_00008363</name>
</gene>
<accession>A0ABN8LXL2</accession>